<dbReference type="PANTHER" id="PTHR24067">
    <property type="entry name" value="UBIQUITIN-CONJUGATING ENZYME E2"/>
    <property type="match status" value="1"/>
</dbReference>
<dbReference type="CDD" id="cd23812">
    <property type="entry name" value="UBCc_ScPEX4-like"/>
    <property type="match status" value="1"/>
</dbReference>
<dbReference type="SMART" id="SM00212">
    <property type="entry name" value="UBCc"/>
    <property type="match status" value="1"/>
</dbReference>
<evidence type="ECO:0000259" key="9">
    <source>
        <dbReference type="PROSITE" id="PS50127"/>
    </source>
</evidence>
<keyword evidence="1" id="KW-0808">Transferase</keyword>
<accession>A0A3N4I8T9</accession>
<reference evidence="10 11" key="1">
    <citation type="journal article" date="2018" name="Nat. Ecol. Evol.">
        <title>Pezizomycetes genomes reveal the molecular basis of ectomycorrhizal truffle lifestyle.</title>
        <authorList>
            <person name="Murat C."/>
            <person name="Payen T."/>
            <person name="Noel B."/>
            <person name="Kuo A."/>
            <person name="Morin E."/>
            <person name="Chen J."/>
            <person name="Kohler A."/>
            <person name="Krizsan K."/>
            <person name="Balestrini R."/>
            <person name="Da Silva C."/>
            <person name="Montanini B."/>
            <person name="Hainaut M."/>
            <person name="Levati E."/>
            <person name="Barry K.W."/>
            <person name="Belfiori B."/>
            <person name="Cichocki N."/>
            <person name="Clum A."/>
            <person name="Dockter R.B."/>
            <person name="Fauchery L."/>
            <person name="Guy J."/>
            <person name="Iotti M."/>
            <person name="Le Tacon F."/>
            <person name="Lindquist E.A."/>
            <person name="Lipzen A."/>
            <person name="Malagnac F."/>
            <person name="Mello A."/>
            <person name="Molinier V."/>
            <person name="Miyauchi S."/>
            <person name="Poulain J."/>
            <person name="Riccioni C."/>
            <person name="Rubini A."/>
            <person name="Sitrit Y."/>
            <person name="Splivallo R."/>
            <person name="Traeger S."/>
            <person name="Wang M."/>
            <person name="Zifcakova L."/>
            <person name="Wipf D."/>
            <person name="Zambonelli A."/>
            <person name="Paolocci F."/>
            <person name="Nowrousian M."/>
            <person name="Ottonello S."/>
            <person name="Baldrian P."/>
            <person name="Spatafora J.W."/>
            <person name="Henrissat B."/>
            <person name="Nagy L.G."/>
            <person name="Aury J.M."/>
            <person name="Wincker P."/>
            <person name="Grigoriev I.V."/>
            <person name="Bonfante P."/>
            <person name="Martin F.M."/>
        </authorList>
    </citation>
    <scope>NUCLEOTIDE SEQUENCE [LARGE SCALE GENOMIC DNA]</scope>
    <source>
        <strain evidence="10 11">RN42</strain>
    </source>
</reference>
<evidence type="ECO:0000256" key="4">
    <source>
        <dbReference type="ARBA" id="ARBA00041569"/>
    </source>
</evidence>
<dbReference type="InterPro" id="IPR050113">
    <property type="entry name" value="Ub_conjugating_enzyme"/>
</dbReference>
<dbReference type="Pfam" id="PF00179">
    <property type="entry name" value="UQ_con"/>
    <property type="match status" value="1"/>
</dbReference>
<evidence type="ECO:0000313" key="11">
    <source>
        <dbReference type="Proteomes" id="UP000275078"/>
    </source>
</evidence>
<dbReference type="STRING" id="1160509.A0A3N4I8T9"/>
<dbReference type="EMBL" id="ML119683">
    <property type="protein sequence ID" value="RPA81058.1"/>
    <property type="molecule type" value="Genomic_DNA"/>
</dbReference>
<evidence type="ECO:0000256" key="1">
    <source>
        <dbReference type="ARBA" id="ARBA00022679"/>
    </source>
</evidence>
<keyword evidence="8" id="KW-0547">Nucleotide-binding</keyword>
<dbReference type="Proteomes" id="UP000275078">
    <property type="component" value="Unassembled WGS sequence"/>
</dbReference>
<dbReference type="PROSITE" id="PS00183">
    <property type="entry name" value="UBC_1"/>
    <property type="match status" value="1"/>
</dbReference>
<keyword evidence="2 8" id="KW-0833">Ubl conjugation pathway</keyword>
<name>A0A3N4I8T9_ASCIM</name>
<evidence type="ECO:0000256" key="6">
    <source>
        <dbReference type="ARBA" id="ARBA00042190"/>
    </source>
</evidence>
<evidence type="ECO:0000256" key="3">
    <source>
        <dbReference type="ARBA" id="ARBA00039884"/>
    </source>
</evidence>
<keyword evidence="11" id="KW-1185">Reference proteome</keyword>
<feature type="domain" description="UBC core" evidence="9">
    <location>
        <begin position="5"/>
        <end position="151"/>
    </location>
</feature>
<dbReference type="OrthoDB" id="9973183at2759"/>
<dbReference type="SUPFAM" id="SSF54495">
    <property type="entry name" value="UBC-like"/>
    <property type="match status" value="1"/>
</dbReference>
<protein>
    <recommendedName>
        <fullName evidence="3">Ubiquitin-conjugating enzyme E2 2</fullName>
    </recommendedName>
    <alternativeName>
        <fullName evidence="5">E2 ubiquitin-conjugating enzyme 2</fullName>
    </alternativeName>
    <alternativeName>
        <fullName evidence="6">Ubiquitin carrier protein UBC2</fullName>
    </alternativeName>
    <alternativeName>
        <fullName evidence="4">Ubiquitin-protein ligase UBC2</fullName>
    </alternativeName>
</protein>
<dbReference type="Gene3D" id="3.10.110.10">
    <property type="entry name" value="Ubiquitin Conjugating Enzyme"/>
    <property type="match status" value="1"/>
</dbReference>
<feature type="active site" description="Glycyl thioester intermediate" evidence="7">
    <location>
        <position position="88"/>
    </location>
</feature>
<organism evidence="10 11">
    <name type="scientific">Ascobolus immersus RN42</name>
    <dbReference type="NCBI Taxonomy" id="1160509"/>
    <lineage>
        <taxon>Eukaryota</taxon>
        <taxon>Fungi</taxon>
        <taxon>Dikarya</taxon>
        <taxon>Ascomycota</taxon>
        <taxon>Pezizomycotina</taxon>
        <taxon>Pezizomycetes</taxon>
        <taxon>Pezizales</taxon>
        <taxon>Ascobolaceae</taxon>
        <taxon>Ascobolus</taxon>
    </lineage>
</organism>
<evidence type="ECO:0000256" key="5">
    <source>
        <dbReference type="ARBA" id="ARBA00042179"/>
    </source>
</evidence>
<gene>
    <name evidence="10" type="ORF">BJ508DRAFT_415065</name>
</gene>
<dbReference type="GO" id="GO:0016740">
    <property type="term" value="F:transferase activity"/>
    <property type="evidence" value="ECO:0007669"/>
    <property type="project" value="UniProtKB-KW"/>
</dbReference>
<proteinExistence type="inferred from homology"/>
<evidence type="ECO:0000256" key="8">
    <source>
        <dbReference type="RuleBase" id="RU362109"/>
    </source>
</evidence>
<dbReference type="InterPro" id="IPR016135">
    <property type="entry name" value="UBQ-conjugating_enzyme/RWD"/>
</dbReference>
<evidence type="ECO:0000256" key="7">
    <source>
        <dbReference type="PROSITE-ProRule" id="PRU10133"/>
    </source>
</evidence>
<evidence type="ECO:0000313" key="10">
    <source>
        <dbReference type="EMBL" id="RPA81058.1"/>
    </source>
</evidence>
<dbReference type="InterPro" id="IPR023313">
    <property type="entry name" value="UBQ-conjugating_AS"/>
</dbReference>
<comment type="similarity">
    <text evidence="8">Belongs to the ubiquitin-conjugating enzyme family.</text>
</comment>
<dbReference type="PROSITE" id="PS50127">
    <property type="entry name" value="UBC_2"/>
    <property type="match status" value="1"/>
</dbReference>
<dbReference type="GO" id="GO:0005524">
    <property type="term" value="F:ATP binding"/>
    <property type="evidence" value="ECO:0007669"/>
    <property type="project" value="UniProtKB-UniRule"/>
</dbReference>
<dbReference type="InterPro" id="IPR000608">
    <property type="entry name" value="UBC"/>
</dbReference>
<sequence>MSSASPTRRLLTELKNHTPTPELALQPSPTSLLSWTGLITGPPSTPFAPFSYHLSISIPSDYPINPPKITFLTPVFHPNVDAKTGEICLDLLKDRWTAVLTLEGCLEAIRRLLGEPGPDSPLNIEAAKLLRCGEIRGYEGVVRAWGRIYASSRGGSPQ</sequence>
<evidence type="ECO:0000256" key="2">
    <source>
        <dbReference type="ARBA" id="ARBA00022786"/>
    </source>
</evidence>
<dbReference type="AlphaFoldDB" id="A0A3N4I8T9"/>
<keyword evidence="8" id="KW-0067">ATP-binding</keyword>